<gene>
    <name evidence="9" type="ORF">FRACYDRAFT_188721</name>
</gene>
<dbReference type="GO" id="GO:0005524">
    <property type="term" value="F:ATP binding"/>
    <property type="evidence" value="ECO:0007669"/>
    <property type="project" value="UniProtKB-UniRule"/>
</dbReference>
<evidence type="ECO:0000256" key="7">
    <source>
        <dbReference type="RuleBase" id="RU000304"/>
    </source>
</evidence>
<protein>
    <submittedName>
        <fullName evidence="9">Kinase-like protein</fullName>
    </submittedName>
</protein>
<dbReference type="KEGG" id="fcy:FRACYDRAFT_188721"/>
<feature type="non-terminal residue" evidence="9">
    <location>
        <position position="311"/>
    </location>
</feature>
<dbReference type="Gene3D" id="1.10.510.10">
    <property type="entry name" value="Transferase(Phosphotransferase) domain 1"/>
    <property type="match status" value="1"/>
</dbReference>
<dbReference type="InterPro" id="IPR011009">
    <property type="entry name" value="Kinase-like_dom_sf"/>
</dbReference>
<dbReference type="PANTHER" id="PTHR24353">
    <property type="entry name" value="CYCLIC NUCLEOTIDE-DEPENDENT PROTEIN KINASE"/>
    <property type="match status" value="1"/>
</dbReference>
<dbReference type="Gene3D" id="3.30.200.20">
    <property type="entry name" value="Phosphorylase Kinase, domain 1"/>
    <property type="match status" value="1"/>
</dbReference>
<dbReference type="InterPro" id="IPR017441">
    <property type="entry name" value="Protein_kinase_ATP_BS"/>
</dbReference>
<dbReference type="InterPro" id="IPR000719">
    <property type="entry name" value="Prot_kinase_dom"/>
</dbReference>
<dbReference type="InParanoid" id="A0A1E7F6Q1"/>
<dbReference type="SUPFAM" id="SSF56112">
    <property type="entry name" value="Protein kinase-like (PK-like)"/>
    <property type="match status" value="1"/>
</dbReference>
<keyword evidence="1 7" id="KW-0723">Serine/threonine-protein kinase</keyword>
<evidence type="ECO:0000256" key="2">
    <source>
        <dbReference type="ARBA" id="ARBA00022679"/>
    </source>
</evidence>
<proteinExistence type="inferred from homology"/>
<dbReference type="PROSITE" id="PS00108">
    <property type="entry name" value="PROTEIN_KINASE_ST"/>
    <property type="match status" value="1"/>
</dbReference>
<dbReference type="Pfam" id="PF00069">
    <property type="entry name" value="Pkinase"/>
    <property type="match status" value="1"/>
</dbReference>
<keyword evidence="10" id="KW-1185">Reference proteome</keyword>
<dbReference type="OrthoDB" id="354826at2759"/>
<accession>A0A1E7F6Q1</accession>
<evidence type="ECO:0000313" key="10">
    <source>
        <dbReference type="Proteomes" id="UP000095751"/>
    </source>
</evidence>
<comment type="similarity">
    <text evidence="7">Belongs to the protein kinase superfamily.</text>
</comment>
<feature type="domain" description="Protein kinase" evidence="8">
    <location>
        <begin position="22"/>
        <end position="294"/>
    </location>
</feature>
<dbReference type="SMART" id="SM00220">
    <property type="entry name" value="S_TKc"/>
    <property type="match status" value="1"/>
</dbReference>
<dbReference type="PANTHER" id="PTHR24353:SF143">
    <property type="entry name" value="PROTEIN KINASE DOMAIN-CONTAINING PROTEIN"/>
    <property type="match status" value="1"/>
</dbReference>
<organism evidence="9 10">
    <name type="scientific">Fragilariopsis cylindrus CCMP1102</name>
    <dbReference type="NCBI Taxonomy" id="635003"/>
    <lineage>
        <taxon>Eukaryota</taxon>
        <taxon>Sar</taxon>
        <taxon>Stramenopiles</taxon>
        <taxon>Ochrophyta</taxon>
        <taxon>Bacillariophyta</taxon>
        <taxon>Bacillariophyceae</taxon>
        <taxon>Bacillariophycidae</taxon>
        <taxon>Bacillariales</taxon>
        <taxon>Bacillariaceae</taxon>
        <taxon>Fragilariopsis</taxon>
    </lineage>
</organism>
<evidence type="ECO:0000256" key="5">
    <source>
        <dbReference type="ARBA" id="ARBA00022840"/>
    </source>
</evidence>
<sequence>MTPHLRAQVREVVNTNTSLEDLERITLLGEGEFGEVWLVAADVFSAGNSEIRQKFALKTQLKVDDRRGNDAVNDILREMQIMKEVKHPQLADLVNTYEDEKSIHMLMRLVPCGELWDRIHKEDELGNWKSGLPEDHAKFYTMVIADTLDFMHCRGIIYRDLKPENVLIDADGYPVIVDFGFAKFCPDKTYTFVGTANYVAPEIITNAGHNRCVDFWALGVTVYEMITGQNPFFCEGMDMITLYNTICREKHFPLPVDRNNLLVDFIGKLLEKDPIKRLGMLIGGIKDILHHPWFDGFDLEQIQTKRFPAPW</sequence>
<evidence type="ECO:0000256" key="3">
    <source>
        <dbReference type="ARBA" id="ARBA00022741"/>
    </source>
</evidence>
<name>A0A1E7F6Q1_9STRA</name>
<keyword evidence="4 9" id="KW-0418">Kinase</keyword>
<dbReference type="GO" id="GO:0005952">
    <property type="term" value="C:cAMP-dependent protein kinase complex"/>
    <property type="evidence" value="ECO:0007669"/>
    <property type="project" value="TreeGrafter"/>
</dbReference>
<evidence type="ECO:0000256" key="6">
    <source>
        <dbReference type="PROSITE-ProRule" id="PRU10141"/>
    </source>
</evidence>
<evidence type="ECO:0000259" key="8">
    <source>
        <dbReference type="PROSITE" id="PS50011"/>
    </source>
</evidence>
<evidence type="ECO:0000256" key="4">
    <source>
        <dbReference type="ARBA" id="ARBA00022777"/>
    </source>
</evidence>
<dbReference type="PROSITE" id="PS50011">
    <property type="entry name" value="PROTEIN_KINASE_DOM"/>
    <property type="match status" value="1"/>
</dbReference>
<keyword evidence="2" id="KW-0808">Transferase</keyword>
<dbReference type="Proteomes" id="UP000095751">
    <property type="component" value="Unassembled WGS sequence"/>
</dbReference>
<keyword evidence="5 6" id="KW-0067">ATP-binding</keyword>
<dbReference type="PROSITE" id="PS00107">
    <property type="entry name" value="PROTEIN_KINASE_ATP"/>
    <property type="match status" value="1"/>
</dbReference>
<dbReference type="EMBL" id="KV784361">
    <property type="protein sequence ID" value="OEU13533.1"/>
    <property type="molecule type" value="Genomic_DNA"/>
</dbReference>
<evidence type="ECO:0000256" key="1">
    <source>
        <dbReference type="ARBA" id="ARBA00022527"/>
    </source>
</evidence>
<feature type="binding site" evidence="6">
    <location>
        <position position="58"/>
    </location>
    <ligand>
        <name>ATP</name>
        <dbReference type="ChEBI" id="CHEBI:30616"/>
    </ligand>
</feature>
<reference evidence="9 10" key="1">
    <citation type="submission" date="2016-09" db="EMBL/GenBank/DDBJ databases">
        <title>Extensive genetic diversity and differential bi-allelic expression allows diatom success in the polar Southern Ocean.</title>
        <authorList>
            <consortium name="DOE Joint Genome Institute"/>
            <person name="Mock T."/>
            <person name="Otillar R.P."/>
            <person name="Strauss J."/>
            <person name="Dupont C."/>
            <person name="Frickenhaus S."/>
            <person name="Maumus F."/>
            <person name="Mcmullan M."/>
            <person name="Sanges R."/>
            <person name="Schmutz J."/>
            <person name="Toseland A."/>
            <person name="Valas R."/>
            <person name="Veluchamy A."/>
            <person name="Ward B.J."/>
            <person name="Allen A."/>
            <person name="Barry K."/>
            <person name="Falciatore A."/>
            <person name="Ferrante M."/>
            <person name="Fortunato A.E."/>
            <person name="Gloeckner G."/>
            <person name="Gruber A."/>
            <person name="Hipkin R."/>
            <person name="Janech M."/>
            <person name="Kroth P."/>
            <person name="Leese F."/>
            <person name="Lindquist E."/>
            <person name="Lyon B.R."/>
            <person name="Martin J."/>
            <person name="Mayer C."/>
            <person name="Parker M."/>
            <person name="Quesneville H."/>
            <person name="Raymond J."/>
            <person name="Uhlig C."/>
            <person name="Valentin K.U."/>
            <person name="Worden A.Z."/>
            <person name="Armbrust E.V."/>
            <person name="Bowler C."/>
            <person name="Green B."/>
            <person name="Moulton V."/>
            <person name="Van Oosterhout C."/>
            <person name="Grigoriev I."/>
        </authorList>
    </citation>
    <scope>NUCLEOTIDE SEQUENCE [LARGE SCALE GENOMIC DNA]</scope>
    <source>
        <strain evidence="9 10">CCMP1102</strain>
    </source>
</reference>
<dbReference type="InterPro" id="IPR008271">
    <property type="entry name" value="Ser/Thr_kinase_AS"/>
</dbReference>
<keyword evidence="3 6" id="KW-0547">Nucleotide-binding</keyword>
<evidence type="ECO:0000313" key="9">
    <source>
        <dbReference type="EMBL" id="OEU13533.1"/>
    </source>
</evidence>
<dbReference type="AlphaFoldDB" id="A0A1E7F6Q1"/>
<dbReference type="GO" id="GO:0004691">
    <property type="term" value="F:cAMP-dependent protein kinase activity"/>
    <property type="evidence" value="ECO:0007669"/>
    <property type="project" value="TreeGrafter"/>
</dbReference>